<dbReference type="Pfam" id="PF06189">
    <property type="entry name" value="5-nucleotidase"/>
    <property type="match status" value="1"/>
</dbReference>
<dbReference type="GO" id="GO:0000287">
    <property type="term" value="F:magnesium ion binding"/>
    <property type="evidence" value="ECO:0007669"/>
    <property type="project" value="InterPro"/>
</dbReference>
<dbReference type="GO" id="GO:0008253">
    <property type="term" value="F:5'-nucleotidase activity"/>
    <property type="evidence" value="ECO:0007669"/>
    <property type="project" value="InterPro"/>
</dbReference>
<comment type="caution">
    <text evidence="1">The sequence shown here is derived from an EMBL/GenBank/DDBJ whole genome shotgun (WGS) entry which is preliminary data.</text>
</comment>
<dbReference type="InterPro" id="IPR010394">
    <property type="entry name" value="5-nucleotidase"/>
</dbReference>
<dbReference type="GO" id="GO:0009117">
    <property type="term" value="P:nucleotide metabolic process"/>
    <property type="evidence" value="ECO:0007669"/>
    <property type="project" value="InterPro"/>
</dbReference>
<dbReference type="EMBL" id="AAHNTO010000001">
    <property type="protein sequence ID" value="EBY3179285.1"/>
    <property type="molecule type" value="Genomic_DNA"/>
</dbReference>
<evidence type="ECO:0000313" key="1">
    <source>
        <dbReference type="EMBL" id="EBY3179285.1"/>
    </source>
</evidence>
<accession>A0A5W9CH44</accession>
<reference evidence="1" key="1">
    <citation type="submission" date="2018-08" db="EMBL/GenBank/DDBJ databases">
        <authorList>
            <consortium name="GenomeTrakr network: Whole genome sequencing for foodborne pathogen traceback"/>
        </authorList>
    </citation>
    <scope>NUCLEOTIDE SEQUENCE</scope>
    <source>
        <strain evidence="1">CFSAN064236</strain>
    </source>
</reference>
<gene>
    <name evidence="1" type="ORF">CBJ15_02130</name>
</gene>
<dbReference type="GO" id="GO:0005737">
    <property type="term" value="C:cytoplasm"/>
    <property type="evidence" value="ECO:0007669"/>
    <property type="project" value="InterPro"/>
</dbReference>
<name>A0A5W9CH44_SALRU</name>
<sequence length="105" mass="12121">MPRLLDTQKSLYYLPKHLFYHPPHLSPTHQCNLHTTASSLYVHLNIEHGYTSRELRSYRHALHIAFNDDAVIFSDKSELVYKTQGMAAFHVLEDAQQDNPMGEGN</sequence>
<protein>
    <submittedName>
        <fullName evidence="1">Uncharacterized protein</fullName>
    </submittedName>
</protein>
<proteinExistence type="predicted"/>
<organism evidence="1">
    <name type="scientific">Salmonella rubislaw</name>
    <dbReference type="NCBI Taxonomy" id="598"/>
    <lineage>
        <taxon>Bacteria</taxon>
        <taxon>Pseudomonadati</taxon>
        <taxon>Pseudomonadota</taxon>
        <taxon>Gammaproteobacteria</taxon>
        <taxon>Enterobacterales</taxon>
        <taxon>Enterobacteriaceae</taxon>
        <taxon>Salmonella</taxon>
    </lineage>
</organism>
<dbReference type="GO" id="GO:0000166">
    <property type="term" value="F:nucleotide binding"/>
    <property type="evidence" value="ECO:0007669"/>
    <property type="project" value="InterPro"/>
</dbReference>
<dbReference type="AlphaFoldDB" id="A0A5W9CH44"/>